<dbReference type="EMBL" id="CP037867">
    <property type="protein sequence ID" value="QBM30393.1"/>
    <property type="molecule type" value="Genomic_DNA"/>
</dbReference>
<dbReference type="NCBIfam" id="NF008525">
    <property type="entry name" value="PRK11460.1"/>
    <property type="match status" value="1"/>
</dbReference>
<dbReference type="Pfam" id="PF02230">
    <property type="entry name" value="Abhydrolase_2"/>
    <property type="match status" value="1"/>
</dbReference>
<feature type="domain" description="Phospholipase/carboxylesterase/thioesterase" evidence="3">
    <location>
        <begin position="14"/>
        <end position="207"/>
    </location>
</feature>
<organism evidence="4 5">
    <name type="scientific">Hydrogenophaga pseudoflava</name>
    <name type="common">Pseudomonas carboxydoflava</name>
    <dbReference type="NCBI Taxonomy" id="47421"/>
    <lineage>
        <taxon>Bacteria</taxon>
        <taxon>Pseudomonadati</taxon>
        <taxon>Pseudomonadota</taxon>
        <taxon>Betaproteobacteria</taxon>
        <taxon>Burkholderiales</taxon>
        <taxon>Comamonadaceae</taxon>
        <taxon>Hydrogenophaga</taxon>
    </lineage>
</organism>
<name>A0A4V1AC66_HYDPS</name>
<keyword evidence="5" id="KW-1185">Reference proteome</keyword>
<keyword evidence="2 4" id="KW-0378">Hydrolase</keyword>
<dbReference type="PANTHER" id="PTHR10655">
    <property type="entry name" value="LYSOPHOSPHOLIPASE-RELATED"/>
    <property type="match status" value="1"/>
</dbReference>
<evidence type="ECO:0000313" key="5">
    <source>
        <dbReference type="Proteomes" id="UP000293912"/>
    </source>
</evidence>
<dbReference type="Gene3D" id="3.40.50.1820">
    <property type="entry name" value="alpha/beta hydrolase"/>
    <property type="match status" value="1"/>
</dbReference>
<sequence>MNTRTEAPAGDLVLHRPSAPARQLVLLFHGVGASPEGFEPLGPALARDDRWVVAVRSPFESGFGAGWQWFSVQGVTEANRAERIAAVMPRFAETVRRWQAHTGLDAAQTVLAGFSQGAIMSLESTQAGEPLAARVVAMSGRFAVPPQTAPSGVGFRFIHGTQDPVIPAAFSSQGAQQLQALGADARADLLPGLAHGIDPRALALLARALDEVAP</sequence>
<dbReference type="InterPro" id="IPR050565">
    <property type="entry name" value="LYPA1-2/EST-like"/>
</dbReference>
<gene>
    <name evidence="4" type="ORF">HPF_22090</name>
</gene>
<dbReference type="GO" id="GO:0016787">
    <property type="term" value="F:hydrolase activity"/>
    <property type="evidence" value="ECO:0007669"/>
    <property type="project" value="UniProtKB-KW"/>
</dbReference>
<dbReference type="Proteomes" id="UP000293912">
    <property type="component" value="Chromosome"/>
</dbReference>
<evidence type="ECO:0000256" key="2">
    <source>
        <dbReference type="ARBA" id="ARBA00022801"/>
    </source>
</evidence>
<evidence type="ECO:0000256" key="1">
    <source>
        <dbReference type="ARBA" id="ARBA00006499"/>
    </source>
</evidence>
<reference evidence="4 5" key="1">
    <citation type="submission" date="2019-03" db="EMBL/GenBank/DDBJ databases">
        <authorList>
            <person name="Sebastian G."/>
            <person name="Baumann P."/>
            <person name="Ruckert C."/>
            <person name="Kalinowski J."/>
            <person name="Nebel B."/>
            <person name="Takors R."/>
            <person name="Blombach B."/>
        </authorList>
    </citation>
    <scope>NUCLEOTIDE SEQUENCE [LARGE SCALE GENOMIC DNA]</scope>
    <source>
        <strain evidence="4 5">DSM 1084</strain>
    </source>
</reference>
<proteinExistence type="inferred from homology"/>
<accession>A0A4V1AC66</accession>
<dbReference type="RefSeq" id="WP_133157851.1">
    <property type="nucleotide sequence ID" value="NZ_CP037867.1"/>
</dbReference>
<dbReference type="InterPro" id="IPR003140">
    <property type="entry name" value="PLipase/COase/thioEstase"/>
</dbReference>
<dbReference type="KEGG" id="hpse:HPF_22090"/>
<dbReference type="AlphaFoldDB" id="A0A4V1AC66"/>
<comment type="similarity">
    <text evidence="1">Belongs to the AB hydrolase superfamily. AB hydrolase 2 family.</text>
</comment>
<protein>
    <submittedName>
        <fullName evidence="4">Putative hydrolase</fullName>
    </submittedName>
</protein>
<dbReference type="PANTHER" id="PTHR10655:SF17">
    <property type="entry name" value="LYSOPHOSPHOLIPASE-LIKE PROTEIN 1"/>
    <property type="match status" value="1"/>
</dbReference>
<dbReference type="InterPro" id="IPR029058">
    <property type="entry name" value="AB_hydrolase_fold"/>
</dbReference>
<evidence type="ECO:0000313" key="4">
    <source>
        <dbReference type="EMBL" id="QBM30393.1"/>
    </source>
</evidence>
<dbReference type="SUPFAM" id="SSF53474">
    <property type="entry name" value="alpha/beta-Hydrolases"/>
    <property type="match status" value="1"/>
</dbReference>
<evidence type="ECO:0000259" key="3">
    <source>
        <dbReference type="Pfam" id="PF02230"/>
    </source>
</evidence>